<proteinExistence type="predicted"/>
<evidence type="ECO:0000313" key="2">
    <source>
        <dbReference type="EMBL" id="CAH2071466.1"/>
    </source>
</evidence>
<keyword evidence="3" id="KW-1185">Reference proteome</keyword>
<dbReference type="Proteomes" id="UP000837857">
    <property type="component" value="Chromosome 6"/>
</dbReference>
<accession>A0ABN8IYV0</accession>
<organism evidence="2 3">
    <name type="scientific">Iphiclides podalirius</name>
    <name type="common">scarce swallowtail</name>
    <dbReference type="NCBI Taxonomy" id="110791"/>
    <lineage>
        <taxon>Eukaryota</taxon>
        <taxon>Metazoa</taxon>
        <taxon>Ecdysozoa</taxon>
        <taxon>Arthropoda</taxon>
        <taxon>Hexapoda</taxon>
        <taxon>Insecta</taxon>
        <taxon>Pterygota</taxon>
        <taxon>Neoptera</taxon>
        <taxon>Endopterygota</taxon>
        <taxon>Lepidoptera</taxon>
        <taxon>Glossata</taxon>
        <taxon>Ditrysia</taxon>
        <taxon>Papilionoidea</taxon>
        <taxon>Papilionidae</taxon>
        <taxon>Papilioninae</taxon>
        <taxon>Iphiclides</taxon>
    </lineage>
</organism>
<protein>
    <submittedName>
        <fullName evidence="2">Uncharacterized protein</fullName>
    </submittedName>
</protein>
<reference evidence="2" key="1">
    <citation type="submission" date="2022-03" db="EMBL/GenBank/DDBJ databases">
        <authorList>
            <person name="Martin H S."/>
        </authorList>
    </citation>
    <scope>NUCLEOTIDE SEQUENCE</scope>
</reference>
<dbReference type="EMBL" id="OW152818">
    <property type="protein sequence ID" value="CAH2071466.1"/>
    <property type="molecule type" value="Genomic_DNA"/>
</dbReference>
<evidence type="ECO:0000256" key="1">
    <source>
        <dbReference type="SAM" id="MobiDB-lite"/>
    </source>
</evidence>
<feature type="non-terminal residue" evidence="2">
    <location>
        <position position="77"/>
    </location>
</feature>
<gene>
    <name evidence="2" type="ORF">IPOD504_LOCUS15132</name>
</gene>
<evidence type="ECO:0000313" key="3">
    <source>
        <dbReference type="Proteomes" id="UP000837857"/>
    </source>
</evidence>
<sequence>MMDWEHSALSGASSQCHRGAFSLVRKPISPKSYDISICQGGRKMELRLRRKPNVAEGARKSPSAPEASRARRAKPAY</sequence>
<feature type="region of interest" description="Disordered" evidence="1">
    <location>
        <begin position="49"/>
        <end position="77"/>
    </location>
</feature>
<name>A0ABN8IYV0_9NEOP</name>